<evidence type="ECO:0000256" key="4">
    <source>
        <dbReference type="ARBA" id="ARBA00022691"/>
    </source>
</evidence>
<accession>A0AAV8V369</accession>
<dbReference type="CDD" id="cd18098">
    <property type="entry name" value="SpoU-like"/>
    <property type="match status" value="1"/>
</dbReference>
<dbReference type="InterPro" id="IPR001537">
    <property type="entry name" value="SpoU_MeTrfase"/>
</dbReference>
<keyword evidence="4" id="KW-0949">S-adenosyl-L-methionine</keyword>
<evidence type="ECO:0000256" key="3">
    <source>
        <dbReference type="ARBA" id="ARBA00022679"/>
    </source>
</evidence>
<dbReference type="GO" id="GO:0005829">
    <property type="term" value="C:cytosol"/>
    <property type="evidence" value="ECO:0007669"/>
    <property type="project" value="TreeGrafter"/>
</dbReference>
<evidence type="ECO:0000256" key="2">
    <source>
        <dbReference type="ARBA" id="ARBA00022603"/>
    </source>
</evidence>
<feature type="domain" description="tRNA/rRNA methyltransferase SpoU type" evidence="5">
    <location>
        <begin position="134"/>
        <end position="265"/>
    </location>
</feature>
<organism evidence="6 7">
    <name type="scientific">Rhodosorus marinus</name>
    <dbReference type="NCBI Taxonomy" id="101924"/>
    <lineage>
        <taxon>Eukaryota</taxon>
        <taxon>Rhodophyta</taxon>
        <taxon>Stylonematophyceae</taxon>
        <taxon>Stylonematales</taxon>
        <taxon>Stylonemataceae</taxon>
        <taxon>Rhodosorus</taxon>
    </lineage>
</organism>
<keyword evidence="3" id="KW-0808">Transferase</keyword>
<comment type="similarity">
    <text evidence="1">Belongs to the class IV-like SAM-binding methyltransferase superfamily. RNA methyltransferase TrmH family.</text>
</comment>
<dbReference type="GO" id="GO:0002128">
    <property type="term" value="P:tRNA nucleoside ribose methylation"/>
    <property type="evidence" value="ECO:0007669"/>
    <property type="project" value="TreeGrafter"/>
</dbReference>
<protein>
    <recommendedName>
        <fullName evidence="5">tRNA/rRNA methyltransferase SpoU type domain-containing protein</fullName>
    </recommendedName>
</protein>
<evidence type="ECO:0000313" key="6">
    <source>
        <dbReference type="EMBL" id="KAJ8907226.1"/>
    </source>
</evidence>
<evidence type="ECO:0000313" key="7">
    <source>
        <dbReference type="Proteomes" id="UP001157974"/>
    </source>
</evidence>
<comment type="caution">
    <text evidence="6">The sequence shown here is derived from an EMBL/GenBank/DDBJ whole genome shotgun (WGS) entry which is preliminary data.</text>
</comment>
<dbReference type="InterPro" id="IPR029028">
    <property type="entry name" value="Alpha/beta_knot_MTases"/>
</dbReference>
<dbReference type="EMBL" id="JAMWBK010000003">
    <property type="protein sequence ID" value="KAJ8907226.1"/>
    <property type="molecule type" value="Genomic_DNA"/>
</dbReference>
<dbReference type="InterPro" id="IPR029026">
    <property type="entry name" value="tRNA_m1G_MTases_N"/>
</dbReference>
<name>A0AAV8V369_9RHOD</name>
<dbReference type="GO" id="GO:0008173">
    <property type="term" value="F:RNA methyltransferase activity"/>
    <property type="evidence" value="ECO:0007669"/>
    <property type="project" value="InterPro"/>
</dbReference>
<evidence type="ECO:0000256" key="1">
    <source>
        <dbReference type="ARBA" id="ARBA00007228"/>
    </source>
</evidence>
<dbReference type="PANTHER" id="PTHR42786">
    <property type="entry name" value="TRNA/RRNA METHYLTRANSFERASE"/>
    <property type="match status" value="1"/>
</dbReference>
<dbReference type="Gene3D" id="3.40.1280.10">
    <property type="match status" value="1"/>
</dbReference>
<sequence length="277" mass="30619">MGDAESTKESMTSIRYFFPGQRRQDGKISRREVGFHQTINAAYLYSWLSDESVRINRYVAFVYDRSASGYVRLDSNETAQLSAEILAQELLDIKLEVHGELTEFAAVASSSLKAPLAPLEMSGGWFGIGIFRGKTEANHGTLWRTALTLGASFVFTIGQRYRSDSTEVSNDTFKTYRHIPMLRYSDMGEFSNSCPYSAPWIAVEMGGAPLTTFRHPLCGVYILGAEDHGLPKSVVSSSAYHITLPAARPEACSYNVATAGAIVMYDRVLKNTYNVTG</sequence>
<proteinExistence type="inferred from homology"/>
<dbReference type="SUPFAM" id="SSF75217">
    <property type="entry name" value="alpha/beta knot"/>
    <property type="match status" value="1"/>
</dbReference>
<dbReference type="InterPro" id="IPR004384">
    <property type="entry name" value="RNA_MeTrfase_TrmJ/LasT"/>
</dbReference>
<reference evidence="6 7" key="1">
    <citation type="journal article" date="2023" name="Nat. Commun.">
        <title>Origin of minicircular mitochondrial genomes in red algae.</title>
        <authorList>
            <person name="Lee Y."/>
            <person name="Cho C.H."/>
            <person name="Lee Y.M."/>
            <person name="Park S.I."/>
            <person name="Yang J.H."/>
            <person name="West J.A."/>
            <person name="Bhattacharya D."/>
            <person name="Yoon H.S."/>
        </authorList>
    </citation>
    <scope>NUCLEOTIDE SEQUENCE [LARGE SCALE GENOMIC DNA]</scope>
    <source>
        <strain evidence="6 7">CCMP1338</strain>
        <tissue evidence="6">Whole cell</tissue>
    </source>
</reference>
<keyword evidence="7" id="KW-1185">Reference proteome</keyword>
<dbReference type="GO" id="GO:0003723">
    <property type="term" value="F:RNA binding"/>
    <property type="evidence" value="ECO:0007669"/>
    <property type="project" value="InterPro"/>
</dbReference>
<gene>
    <name evidence="6" type="ORF">NDN08_003707</name>
</gene>
<dbReference type="PANTHER" id="PTHR42786:SF6">
    <property type="entry name" value="TRNA_RRNA METHYLTRANSFERASE SPOU TYPE DOMAIN-CONTAINING PROTEIN"/>
    <property type="match status" value="1"/>
</dbReference>
<dbReference type="Pfam" id="PF00588">
    <property type="entry name" value="SpoU_methylase"/>
    <property type="match status" value="1"/>
</dbReference>
<keyword evidence="2" id="KW-0489">Methyltransferase</keyword>
<dbReference type="Proteomes" id="UP001157974">
    <property type="component" value="Unassembled WGS sequence"/>
</dbReference>
<evidence type="ECO:0000259" key="5">
    <source>
        <dbReference type="Pfam" id="PF00588"/>
    </source>
</evidence>
<dbReference type="AlphaFoldDB" id="A0AAV8V369"/>